<protein>
    <submittedName>
        <fullName evidence="1">Uncharacterized protein</fullName>
    </submittedName>
</protein>
<organism evidence="1">
    <name type="scientific">gut metagenome</name>
    <dbReference type="NCBI Taxonomy" id="749906"/>
    <lineage>
        <taxon>unclassified sequences</taxon>
        <taxon>metagenomes</taxon>
        <taxon>organismal metagenomes</taxon>
    </lineage>
</organism>
<comment type="caution">
    <text evidence="1">The sequence shown here is derived from an EMBL/GenBank/DDBJ whole genome shotgun (WGS) entry which is preliminary data.</text>
</comment>
<dbReference type="EMBL" id="AMCI01004261">
    <property type="protein sequence ID" value="EJW98447.1"/>
    <property type="molecule type" value="Genomic_DNA"/>
</dbReference>
<dbReference type="AlphaFoldDB" id="J9G9I9"/>
<proteinExistence type="predicted"/>
<reference evidence="1" key="1">
    <citation type="journal article" date="2012" name="PLoS ONE">
        <title>Gene sets for utilization of primary and secondary nutrition supplies in the distal gut of endangered iberian lynx.</title>
        <authorList>
            <person name="Alcaide M."/>
            <person name="Messina E."/>
            <person name="Richter M."/>
            <person name="Bargiela R."/>
            <person name="Peplies J."/>
            <person name="Huws S.A."/>
            <person name="Newbold C.J."/>
            <person name="Golyshin P.N."/>
            <person name="Simon M.A."/>
            <person name="Lopez G."/>
            <person name="Yakimov M.M."/>
            <person name="Ferrer M."/>
        </authorList>
    </citation>
    <scope>NUCLEOTIDE SEQUENCE</scope>
</reference>
<name>J9G9I9_9ZZZZ</name>
<gene>
    <name evidence="1" type="ORF">EVA_13446</name>
</gene>
<sequence>MKEAGKFTAEAQKEALQRSLDTAISILSPAAAKFIQDVYGDLGEFIKPLIEAEVRKQKTEAPATIALPVMECDTDATAVAASTAAATAATYLQTAFNQLGAEAVKKEKAEE</sequence>
<accession>J9G9I9</accession>
<evidence type="ECO:0000313" key="1">
    <source>
        <dbReference type="EMBL" id="EJW98447.1"/>
    </source>
</evidence>